<name>A0A4Z2IP90_9TELE</name>
<comment type="caution">
    <text evidence="1">The sequence shown here is derived from an EMBL/GenBank/DDBJ whole genome shotgun (WGS) entry which is preliminary data.</text>
</comment>
<keyword evidence="2" id="KW-1185">Reference proteome</keyword>
<proteinExistence type="predicted"/>
<organism evidence="1 2">
    <name type="scientific">Liparis tanakae</name>
    <name type="common">Tanaka's snailfish</name>
    <dbReference type="NCBI Taxonomy" id="230148"/>
    <lineage>
        <taxon>Eukaryota</taxon>
        <taxon>Metazoa</taxon>
        <taxon>Chordata</taxon>
        <taxon>Craniata</taxon>
        <taxon>Vertebrata</taxon>
        <taxon>Euteleostomi</taxon>
        <taxon>Actinopterygii</taxon>
        <taxon>Neopterygii</taxon>
        <taxon>Teleostei</taxon>
        <taxon>Neoteleostei</taxon>
        <taxon>Acanthomorphata</taxon>
        <taxon>Eupercaria</taxon>
        <taxon>Perciformes</taxon>
        <taxon>Cottioidei</taxon>
        <taxon>Cottales</taxon>
        <taxon>Liparidae</taxon>
        <taxon>Liparis</taxon>
    </lineage>
</organism>
<reference evidence="1 2" key="1">
    <citation type="submission" date="2019-03" db="EMBL/GenBank/DDBJ databases">
        <title>First draft genome of Liparis tanakae, snailfish: a comprehensive survey of snailfish specific genes.</title>
        <authorList>
            <person name="Kim W."/>
            <person name="Song I."/>
            <person name="Jeong J.-H."/>
            <person name="Kim D."/>
            <person name="Kim S."/>
            <person name="Ryu S."/>
            <person name="Song J.Y."/>
            <person name="Lee S.K."/>
        </authorList>
    </citation>
    <scope>NUCLEOTIDE SEQUENCE [LARGE SCALE GENOMIC DNA]</scope>
    <source>
        <tissue evidence="1">Muscle</tissue>
    </source>
</reference>
<evidence type="ECO:0000313" key="1">
    <source>
        <dbReference type="EMBL" id="TNN79478.1"/>
    </source>
</evidence>
<dbReference type="AlphaFoldDB" id="A0A4Z2IP90"/>
<sequence length="62" mass="6912">MSREASAGVHYPRLELKAKITLSVLDSPETESRKVSEDRSEQKSIRLAVITEDILSYGGFDT</sequence>
<gene>
    <name evidence="1" type="ORF">EYF80_010292</name>
</gene>
<protein>
    <submittedName>
        <fullName evidence="1">Uncharacterized protein</fullName>
    </submittedName>
</protein>
<dbReference type="EMBL" id="SRLO01000064">
    <property type="protein sequence ID" value="TNN79478.1"/>
    <property type="molecule type" value="Genomic_DNA"/>
</dbReference>
<evidence type="ECO:0000313" key="2">
    <source>
        <dbReference type="Proteomes" id="UP000314294"/>
    </source>
</evidence>
<dbReference type="Proteomes" id="UP000314294">
    <property type="component" value="Unassembled WGS sequence"/>
</dbReference>
<accession>A0A4Z2IP90</accession>